<evidence type="ECO:0000256" key="1">
    <source>
        <dbReference type="SAM" id="MobiDB-lite"/>
    </source>
</evidence>
<keyword evidence="4" id="KW-1185">Reference proteome</keyword>
<dbReference type="AlphaFoldDB" id="A0A3M7SSR3"/>
<name>A0A3M7SSR3_BRAPC</name>
<dbReference type="EMBL" id="REGN01000820">
    <property type="protein sequence ID" value="RNA38786.1"/>
    <property type="molecule type" value="Genomic_DNA"/>
</dbReference>
<organism evidence="3 4">
    <name type="scientific">Brachionus plicatilis</name>
    <name type="common">Marine rotifer</name>
    <name type="synonym">Brachionus muelleri</name>
    <dbReference type="NCBI Taxonomy" id="10195"/>
    <lineage>
        <taxon>Eukaryota</taxon>
        <taxon>Metazoa</taxon>
        <taxon>Spiralia</taxon>
        <taxon>Gnathifera</taxon>
        <taxon>Rotifera</taxon>
        <taxon>Eurotatoria</taxon>
        <taxon>Monogononta</taxon>
        <taxon>Pseudotrocha</taxon>
        <taxon>Ploima</taxon>
        <taxon>Brachionidae</taxon>
        <taxon>Brachionus</taxon>
    </lineage>
</organism>
<proteinExistence type="predicted"/>
<dbReference type="Gene3D" id="1.20.890.10">
    <property type="entry name" value="cAMP-dependent protein kinase regulatory subunit, dimerization-anchoring domain"/>
    <property type="match status" value="1"/>
</dbReference>
<dbReference type="InterPro" id="IPR039235">
    <property type="entry name" value="TPGS1"/>
</dbReference>
<comment type="caution">
    <text evidence="3">The sequence shown here is derived from an EMBL/GenBank/DDBJ whole genome shotgun (WGS) entry which is preliminary data.</text>
</comment>
<dbReference type="InterPro" id="IPR057632">
    <property type="entry name" value="TPGS1_C"/>
</dbReference>
<dbReference type="Proteomes" id="UP000276133">
    <property type="component" value="Unassembled WGS sequence"/>
</dbReference>
<evidence type="ECO:0000259" key="2">
    <source>
        <dbReference type="Pfam" id="PF24480"/>
    </source>
</evidence>
<protein>
    <submittedName>
        <fullName evidence="3">Tubulin polyglutamylase complex subunit 1</fullName>
    </submittedName>
</protein>
<accession>A0A3M7SSR3</accession>
<evidence type="ECO:0000313" key="3">
    <source>
        <dbReference type="EMBL" id="RNA38786.1"/>
    </source>
</evidence>
<dbReference type="OrthoDB" id="64214at2759"/>
<feature type="region of interest" description="Disordered" evidence="1">
    <location>
        <begin position="1"/>
        <end position="23"/>
    </location>
</feature>
<sequence>MTDKNVKPVTAQKLNQQTEKPESDKVFLEKKNVKTLLTNLMDSLLHHQPKDPINYIYNYFDNLYNQGDPLKVAYDRLKVISHNSIMFDDCLLEIYQMFLEAATSEPNNQKEIKLSLADLLNRLIDLLTSDLKPEIKNHLNKKIKRREYEAFSFNYFKSSIRLIFLLKEFLIESKALYKDLLDYANDRPNQIVCDIIIDQLKKSALIVKNKNSDPNTIMQSLYEISPPGLSVVLNEKQSKIVLCRNLVDSEDFIRNTSMIFIDSINLQ</sequence>
<dbReference type="PANTHER" id="PTHR31932:SF2">
    <property type="entry name" value="TUBULIN POLYGLUTAMYLASE COMPLEX SUBUNIT 1"/>
    <property type="match status" value="1"/>
</dbReference>
<dbReference type="SUPFAM" id="SSF47391">
    <property type="entry name" value="Dimerization-anchoring domain of cAMP-dependent PK regulatory subunit"/>
    <property type="match status" value="1"/>
</dbReference>
<dbReference type="STRING" id="10195.A0A3M7SSR3"/>
<dbReference type="GO" id="GO:0008017">
    <property type="term" value="F:microtubule binding"/>
    <property type="evidence" value="ECO:0007669"/>
    <property type="project" value="TreeGrafter"/>
</dbReference>
<reference evidence="3 4" key="1">
    <citation type="journal article" date="2018" name="Sci. Rep.">
        <title>Genomic signatures of local adaptation to the degree of environmental predictability in rotifers.</title>
        <authorList>
            <person name="Franch-Gras L."/>
            <person name="Hahn C."/>
            <person name="Garcia-Roger E.M."/>
            <person name="Carmona M.J."/>
            <person name="Serra M."/>
            <person name="Gomez A."/>
        </authorList>
    </citation>
    <scope>NUCLEOTIDE SEQUENCE [LARGE SCALE GENOMIC DNA]</scope>
    <source>
        <strain evidence="3">HYR1</strain>
    </source>
</reference>
<gene>
    <name evidence="3" type="ORF">BpHYR1_035739</name>
</gene>
<evidence type="ECO:0000313" key="4">
    <source>
        <dbReference type="Proteomes" id="UP000276133"/>
    </source>
</evidence>
<feature type="domain" description="Tubulin polyglutamylase complex subunit 1-like C-terminal" evidence="2">
    <location>
        <begin position="73"/>
        <end position="264"/>
    </location>
</feature>
<dbReference type="PANTHER" id="PTHR31932">
    <property type="entry name" value="TUBULIN POLYGLUTAMYLASE COMPLEX SUBUNIT 1"/>
    <property type="match status" value="1"/>
</dbReference>
<dbReference type="Pfam" id="PF24480">
    <property type="entry name" value="TPGS1_C"/>
    <property type="match status" value="1"/>
</dbReference>